<evidence type="ECO:0000313" key="2">
    <source>
        <dbReference type="Proteomes" id="UP000648075"/>
    </source>
</evidence>
<evidence type="ECO:0000313" key="1">
    <source>
        <dbReference type="EMBL" id="GGZ07810.1"/>
    </source>
</evidence>
<evidence type="ECO:0008006" key="3">
    <source>
        <dbReference type="Google" id="ProtNLM"/>
    </source>
</evidence>
<gene>
    <name evidence="1" type="ORF">GCM10011614_23440</name>
</gene>
<dbReference type="Proteomes" id="UP000648075">
    <property type="component" value="Unassembled WGS sequence"/>
</dbReference>
<keyword evidence="2" id="KW-1185">Reference proteome</keyword>
<sequence>MMRGAARYVLVALIAFAVALLAAKASQGLFAPPTGTGRLHALMHEQLKLDPTQDRRIDLLEAGYAGRRKALEADLDAANVELAQAIAREHSYGPAVEKAVDRSHHAMGELQKATLSHVFAMRAVLRPDQAARFDIEVAKVLTPQPESNPGRDAAE</sequence>
<accession>A0A918PH50</accession>
<protein>
    <recommendedName>
        <fullName evidence="3">Heavy metal resistance protein</fullName>
    </recommendedName>
</protein>
<name>A0A918PH50_9SPHN</name>
<organism evidence="1 2">
    <name type="scientific">Novosphingobium colocasiae</name>
    <dbReference type="NCBI Taxonomy" id="1256513"/>
    <lineage>
        <taxon>Bacteria</taxon>
        <taxon>Pseudomonadati</taxon>
        <taxon>Pseudomonadota</taxon>
        <taxon>Alphaproteobacteria</taxon>
        <taxon>Sphingomonadales</taxon>
        <taxon>Sphingomonadaceae</taxon>
        <taxon>Novosphingobium</taxon>
    </lineage>
</organism>
<dbReference type="Pfam" id="PF13801">
    <property type="entry name" value="Metal_resist"/>
    <property type="match status" value="1"/>
</dbReference>
<dbReference type="Gene3D" id="1.20.120.1490">
    <property type="match status" value="1"/>
</dbReference>
<proteinExistence type="predicted"/>
<dbReference type="InterPro" id="IPR025961">
    <property type="entry name" value="Metal_resist"/>
</dbReference>
<reference evidence="1" key="1">
    <citation type="journal article" date="2014" name="Int. J. Syst. Evol. Microbiol.">
        <title>Complete genome sequence of Corynebacterium casei LMG S-19264T (=DSM 44701T), isolated from a smear-ripened cheese.</title>
        <authorList>
            <consortium name="US DOE Joint Genome Institute (JGI-PGF)"/>
            <person name="Walter F."/>
            <person name="Albersmeier A."/>
            <person name="Kalinowski J."/>
            <person name="Ruckert C."/>
        </authorList>
    </citation>
    <scope>NUCLEOTIDE SEQUENCE</scope>
    <source>
        <strain evidence="1">KCTC 32255</strain>
    </source>
</reference>
<reference evidence="1" key="2">
    <citation type="submission" date="2020-09" db="EMBL/GenBank/DDBJ databases">
        <authorList>
            <person name="Sun Q."/>
            <person name="Kim S."/>
        </authorList>
    </citation>
    <scope>NUCLEOTIDE SEQUENCE</scope>
    <source>
        <strain evidence="1">KCTC 32255</strain>
    </source>
</reference>
<dbReference type="EMBL" id="BMZA01000008">
    <property type="protein sequence ID" value="GGZ07810.1"/>
    <property type="molecule type" value="Genomic_DNA"/>
</dbReference>
<comment type="caution">
    <text evidence="1">The sequence shown here is derived from an EMBL/GenBank/DDBJ whole genome shotgun (WGS) entry which is preliminary data.</text>
</comment>
<dbReference type="AlphaFoldDB" id="A0A918PH50"/>